<sequence length="468" mass="51791">MATEAGVRNYGVGYLKSLSPVAGSGRDGWMPVVREPFMGAWQRNMEERHESVMTYPTLYACMNRINSDIGKLPFVLKVEGADGIWRIDTANTAFWPVLRKPNAYQTAQQFREAWILSKLSQGNTYVLKGRDERNVVTRLWVLDPNRVQPMVSDSGDVFYQVNYGSGDNLLPEKYPGDQLVIPASEIIHDRMNCFHHQLIGVPPLCAANWAAVKNLKILKDSTTFFSNGANPGGILTAPAGMSEDDAQAVKEYWSTSFQGSNAGKVAVIGADMKFTPFAFKAADSQLVEQMRYSDEQVCQPFGIPPFKIGIGSIPAGMKVDDVNQLYYSDALQAHIESMETLLDEGLGISRPRGVECDLEPLLRMDVGKQADVHTKLTGGGIEAPNEARRAFGLPPLEGGDTVYMQQQDYPLDQVRLNKIEPPAAPAAEELLPVQDDEPDDSEELRALVQENFMLRALVVARAEVFRND</sequence>
<dbReference type="EMBL" id="LOKL01000101">
    <property type="protein sequence ID" value="MBZ3923801.1"/>
    <property type="molecule type" value="Genomic_DNA"/>
</dbReference>
<protein>
    <submittedName>
        <fullName evidence="1">Phage portal protein</fullName>
    </submittedName>
</protein>
<organism evidence="1 2">
    <name type="scientific">Xanthomonas citri pv. sesbaniae</name>
    <dbReference type="NCBI Taxonomy" id="473425"/>
    <lineage>
        <taxon>Bacteria</taxon>
        <taxon>Pseudomonadati</taxon>
        <taxon>Pseudomonadota</taxon>
        <taxon>Gammaproteobacteria</taxon>
        <taxon>Lysobacterales</taxon>
        <taxon>Lysobacteraceae</taxon>
        <taxon>Xanthomonas</taxon>
    </lineage>
</organism>
<dbReference type="Pfam" id="PF04860">
    <property type="entry name" value="Phage_portal"/>
    <property type="match status" value="1"/>
</dbReference>
<dbReference type="Proteomes" id="UP000825388">
    <property type="component" value="Unassembled WGS sequence"/>
</dbReference>
<dbReference type="AlphaFoldDB" id="A0AAW4RIY4"/>
<comment type="caution">
    <text evidence="1">The sequence shown here is derived from an EMBL/GenBank/DDBJ whole genome shotgun (WGS) entry which is preliminary data.</text>
</comment>
<dbReference type="InterPro" id="IPR006944">
    <property type="entry name" value="Phage/GTA_portal"/>
</dbReference>
<evidence type="ECO:0000313" key="2">
    <source>
        <dbReference type="Proteomes" id="UP000825388"/>
    </source>
</evidence>
<dbReference type="InterPro" id="IPR006427">
    <property type="entry name" value="Portal_HK97"/>
</dbReference>
<gene>
    <name evidence="1" type="ORF">Xseb_07670</name>
</gene>
<evidence type="ECO:0000313" key="1">
    <source>
        <dbReference type="EMBL" id="MBZ3923801.1"/>
    </source>
</evidence>
<dbReference type="NCBIfam" id="TIGR01537">
    <property type="entry name" value="portal_HK97"/>
    <property type="match status" value="1"/>
</dbReference>
<name>A0AAW4RIY4_XANCI</name>
<proteinExistence type="predicted"/>
<accession>A0AAW4RIY4</accession>
<reference evidence="1" key="1">
    <citation type="submission" date="2015-12" db="EMBL/GenBank/DDBJ databases">
        <authorList>
            <person name="Bansal K."/>
            <person name="Midha S."/>
            <person name="Patil P.B."/>
        </authorList>
    </citation>
    <scope>NUCLEOTIDE SEQUENCE</scope>
    <source>
        <strain evidence="1">LMG867</strain>
    </source>
</reference>